<gene>
    <name evidence="8" type="primary">moaCB</name>
    <name evidence="6" type="synonym">moaC</name>
    <name evidence="8" type="ORF">ACFOZ4_01520</name>
</gene>
<evidence type="ECO:0000313" key="8">
    <source>
        <dbReference type="EMBL" id="MFC4129289.1"/>
    </source>
</evidence>
<dbReference type="NCBIfam" id="NF006870">
    <property type="entry name" value="PRK09364.1"/>
    <property type="match status" value="1"/>
</dbReference>
<dbReference type="InterPro" id="IPR047594">
    <property type="entry name" value="MoaC_bact/euk"/>
</dbReference>
<feature type="binding site" evidence="6">
    <location>
        <begin position="78"/>
        <end position="80"/>
    </location>
    <ligand>
        <name>substrate</name>
    </ligand>
</feature>
<dbReference type="CDD" id="cd00886">
    <property type="entry name" value="MogA_MoaB"/>
    <property type="match status" value="1"/>
</dbReference>
<feature type="binding site" evidence="6">
    <location>
        <begin position="114"/>
        <end position="115"/>
    </location>
    <ligand>
        <name>substrate</name>
    </ligand>
</feature>
<dbReference type="EMBL" id="JBHSAY010000003">
    <property type="protein sequence ID" value="MFC4129289.1"/>
    <property type="molecule type" value="Genomic_DNA"/>
</dbReference>
<comment type="caution">
    <text evidence="8">The sequence shown here is derived from an EMBL/GenBank/DDBJ whole genome shotgun (WGS) entry which is preliminary data.</text>
</comment>
<dbReference type="Gene3D" id="3.40.980.10">
    <property type="entry name" value="MoaB/Mog-like domain"/>
    <property type="match status" value="1"/>
</dbReference>
<comment type="similarity">
    <text evidence="6">Belongs to the MoaC family.</text>
</comment>
<evidence type="ECO:0000256" key="5">
    <source>
        <dbReference type="ARBA" id="ARBA00023239"/>
    </source>
</evidence>
<keyword evidence="4 6" id="KW-0501">Molybdenum cofactor biosynthesis</keyword>
<feature type="active site" evidence="6">
    <location>
        <position position="129"/>
    </location>
</feature>
<protein>
    <recommendedName>
        <fullName evidence="3 6">Cyclic pyranopterin monophosphate synthase</fullName>
        <ecNumber evidence="3 6">4.6.1.17</ecNumber>
    </recommendedName>
    <alternativeName>
        <fullName evidence="6">Molybdenum cofactor biosynthesis protein C</fullName>
    </alternativeName>
</protein>
<sequence>MDSQPQLTHVDAAGSARMVDVSAKEISVRSATAAGHVRTTPEVLALLSQGGLPKGDALGVARLAGIMAAKRTPDLVPLCHPIAIHGVAVEVTPADDRVEISATVRTADRTGVEMEALTCVAVAGLALIDMIKAVDPGASIENVRVLRKEGGKTGLWSRERPLAGVAVTVVVASTRAATGVYADRSGPILTDGLRELGAEVSDPVVVADGEPLRAALVEALAARPEVIVTSGGTGISPTDRTPEITRELIDREIPGLAQAVRANPAVPTAALSRGIAGVAGQTLVVNLPGSTGGAKDGLAVLGRVLRHAVDQIQGGDHG</sequence>
<dbReference type="SMART" id="SM00852">
    <property type="entry name" value="MoCF_biosynth"/>
    <property type="match status" value="1"/>
</dbReference>
<dbReference type="InterPro" id="IPR002820">
    <property type="entry name" value="Mopterin_CF_biosynth-C_dom"/>
</dbReference>
<dbReference type="NCBIfam" id="NF002947">
    <property type="entry name" value="PRK03604.1"/>
    <property type="match status" value="1"/>
</dbReference>
<keyword evidence="5 6" id="KW-0456">Lyase</keyword>
<dbReference type="GO" id="GO:0061799">
    <property type="term" value="F:cyclic pyranopterin monophosphate synthase activity"/>
    <property type="evidence" value="ECO:0007669"/>
    <property type="project" value="UniProtKB-EC"/>
</dbReference>
<evidence type="ECO:0000313" key="9">
    <source>
        <dbReference type="Proteomes" id="UP001595816"/>
    </source>
</evidence>
<evidence type="ECO:0000256" key="1">
    <source>
        <dbReference type="ARBA" id="ARBA00001637"/>
    </source>
</evidence>
<dbReference type="RefSeq" id="WP_308197742.1">
    <property type="nucleotide sequence ID" value="NZ_JAMZDZ010000001.1"/>
</dbReference>
<keyword evidence="9" id="KW-1185">Reference proteome</keyword>
<evidence type="ECO:0000256" key="6">
    <source>
        <dbReference type="HAMAP-Rule" id="MF_01224"/>
    </source>
</evidence>
<evidence type="ECO:0000256" key="3">
    <source>
        <dbReference type="ARBA" id="ARBA00012575"/>
    </source>
</evidence>
<dbReference type="NCBIfam" id="TIGR00581">
    <property type="entry name" value="moaC"/>
    <property type="match status" value="1"/>
</dbReference>
<dbReference type="PIRSF" id="PIRSF036594">
    <property type="entry name" value="MoaC_MogA"/>
    <property type="match status" value="1"/>
</dbReference>
<dbReference type="EC" id="4.6.1.17" evidence="3 6"/>
<name>A0ABV8LEW7_9ACTN</name>
<evidence type="ECO:0000256" key="2">
    <source>
        <dbReference type="ARBA" id="ARBA00005046"/>
    </source>
</evidence>
<reference evidence="9" key="1">
    <citation type="journal article" date="2019" name="Int. J. Syst. Evol. Microbiol.">
        <title>The Global Catalogue of Microorganisms (GCM) 10K type strain sequencing project: providing services to taxonomists for standard genome sequencing and annotation.</title>
        <authorList>
            <consortium name="The Broad Institute Genomics Platform"/>
            <consortium name="The Broad Institute Genome Sequencing Center for Infectious Disease"/>
            <person name="Wu L."/>
            <person name="Ma J."/>
        </authorList>
    </citation>
    <scope>NUCLEOTIDE SEQUENCE [LARGE SCALE GENOMIC DNA]</scope>
    <source>
        <strain evidence="9">CGMCC 4.7289</strain>
    </source>
</reference>
<dbReference type="InterPro" id="IPR036522">
    <property type="entry name" value="MoaC_sf"/>
</dbReference>
<dbReference type="InterPro" id="IPR012247">
    <property type="entry name" value="MoaC_MogA"/>
</dbReference>
<comment type="pathway">
    <text evidence="2 6">Cofactor biosynthesis; molybdopterin biosynthesis.</text>
</comment>
<dbReference type="Pfam" id="PF00994">
    <property type="entry name" value="MoCF_biosynth"/>
    <property type="match status" value="1"/>
</dbReference>
<dbReference type="InterPro" id="IPR036425">
    <property type="entry name" value="MoaB/Mog-like_dom_sf"/>
</dbReference>
<dbReference type="HAMAP" id="MF_01224_B">
    <property type="entry name" value="MoaC_B"/>
    <property type="match status" value="1"/>
</dbReference>
<comment type="catalytic activity">
    <reaction evidence="1 6">
        <text>(8S)-3',8-cyclo-7,8-dihydroguanosine 5'-triphosphate = cyclic pyranopterin phosphate + diphosphate</text>
        <dbReference type="Rhea" id="RHEA:49580"/>
        <dbReference type="ChEBI" id="CHEBI:33019"/>
        <dbReference type="ChEBI" id="CHEBI:59648"/>
        <dbReference type="ChEBI" id="CHEBI:131766"/>
        <dbReference type="EC" id="4.6.1.17"/>
    </reaction>
</comment>
<dbReference type="InterPro" id="IPR023045">
    <property type="entry name" value="MoaC"/>
</dbReference>
<dbReference type="NCBIfam" id="TIGR00177">
    <property type="entry name" value="molyb_syn"/>
    <property type="match status" value="1"/>
</dbReference>
<evidence type="ECO:0000256" key="4">
    <source>
        <dbReference type="ARBA" id="ARBA00023150"/>
    </source>
</evidence>
<dbReference type="InterPro" id="IPR051920">
    <property type="entry name" value="MPT_Adenylyltrnsfr/MoaC-Rel"/>
</dbReference>
<accession>A0ABV8LEW7</accession>
<dbReference type="SUPFAM" id="SSF55040">
    <property type="entry name" value="Molybdenum cofactor biosynthesis protein C, MoaC"/>
    <property type="match status" value="1"/>
</dbReference>
<dbReference type="SUPFAM" id="SSF53218">
    <property type="entry name" value="Molybdenum cofactor biosynthesis proteins"/>
    <property type="match status" value="1"/>
</dbReference>
<dbReference type="Pfam" id="PF01967">
    <property type="entry name" value="MoaC"/>
    <property type="match status" value="1"/>
</dbReference>
<organism evidence="8 9">
    <name type="scientific">Hamadaea flava</name>
    <dbReference type="NCBI Taxonomy" id="1742688"/>
    <lineage>
        <taxon>Bacteria</taxon>
        <taxon>Bacillati</taxon>
        <taxon>Actinomycetota</taxon>
        <taxon>Actinomycetes</taxon>
        <taxon>Micromonosporales</taxon>
        <taxon>Micromonosporaceae</taxon>
        <taxon>Hamadaea</taxon>
    </lineage>
</organism>
<dbReference type="CDD" id="cd01420">
    <property type="entry name" value="MoaC_PE"/>
    <property type="match status" value="1"/>
</dbReference>
<dbReference type="Proteomes" id="UP001595816">
    <property type="component" value="Unassembled WGS sequence"/>
</dbReference>
<proteinExistence type="inferred from homology"/>
<evidence type="ECO:0000259" key="7">
    <source>
        <dbReference type="SMART" id="SM00852"/>
    </source>
</evidence>
<dbReference type="Gene3D" id="3.30.70.640">
    <property type="entry name" value="Molybdopterin cofactor biosynthesis C (MoaC) domain"/>
    <property type="match status" value="1"/>
</dbReference>
<feature type="domain" description="MoaB/Mog" evidence="7">
    <location>
        <begin position="168"/>
        <end position="308"/>
    </location>
</feature>
<comment type="function">
    <text evidence="6">Catalyzes the conversion of (8S)-3',8-cyclo-7,8-dihydroguanosine 5'-triphosphate to cyclic pyranopterin monophosphate (cPMP).</text>
</comment>
<dbReference type="InterPro" id="IPR001453">
    <property type="entry name" value="MoaB/Mog_dom"/>
</dbReference>
<dbReference type="PANTHER" id="PTHR43764:SF1">
    <property type="entry name" value="MOLYBDOPTERIN MOLYBDOTRANSFERASE"/>
    <property type="match status" value="1"/>
</dbReference>
<comment type="subunit">
    <text evidence="6">Homohexamer; trimer of dimers.</text>
</comment>
<dbReference type="PANTHER" id="PTHR43764">
    <property type="entry name" value="MOLYBDENUM COFACTOR BIOSYNTHESIS"/>
    <property type="match status" value="1"/>
</dbReference>